<name>A0A2Z5R372_9MICC</name>
<proteinExistence type="predicted"/>
<dbReference type="AlphaFoldDB" id="A0A2Z5R372"/>
<keyword evidence="2" id="KW-1185">Reference proteome</keyword>
<dbReference type="Proteomes" id="UP000250241">
    <property type="component" value="Chromosome"/>
</dbReference>
<organism evidence="1 2">
    <name type="scientific">Rothia aeria</name>
    <dbReference type="NCBI Taxonomy" id="172042"/>
    <lineage>
        <taxon>Bacteria</taxon>
        <taxon>Bacillati</taxon>
        <taxon>Actinomycetota</taxon>
        <taxon>Actinomycetes</taxon>
        <taxon>Micrococcales</taxon>
        <taxon>Micrococcaceae</taxon>
        <taxon>Rothia</taxon>
    </lineage>
</organism>
<accession>A0A2Z5R372</accession>
<dbReference type="EMBL" id="AP017895">
    <property type="protein sequence ID" value="BAV89034.1"/>
    <property type="molecule type" value="Genomic_DNA"/>
</dbReference>
<dbReference type="KEGG" id="raj:RA11412_2735"/>
<evidence type="ECO:0000313" key="1">
    <source>
        <dbReference type="EMBL" id="BAV89034.1"/>
    </source>
</evidence>
<protein>
    <submittedName>
        <fullName evidence="1">Uncharacterized protein</fullName>
    </submittedName>
</protein>
<evidence type="ECO:0000313" key="2">
    <source>
        <dbReference type="Proteomes" id="UP000250241"/>
    </source>
</evidence>
<sequence length="46" mass="5188">MFYEGSSWSIVFRESPLPIAEPYGILINFCDSKIIGFEDISGSEEI</sequence>
<reference evidence="1 2" key="1">
    <citation type="submission" date="2016-10" db="EMBL/GenBank/DDBJ databases">
        <title>Genome sequence of Rothia aeria strain JCM11412.</title>
        <authorList>
            <person name="Nambu T."/>
        </authorList>
    </citation>
    <scope>NUCLEOTIDE SEQUENCE [LARGE SCALE GENOMIC DNA]</scope>
    <source>
        <strain evidence="1 2">JCM 11412</strain>
    </source>
</reference>
<gene>
    <name evidence="1" type="ORF">RA11412_2735</name>
</gene>